<dbReference type="SUPFAM" id="SSF51206">
    <property type="entry name" value="cAMP-binding domain-like"/>
    <property type="match status" value="1"/>
</dbReference>
<dbReference type="InParanoid" id="W0RRW0"/>
<dbReference type="GO" id="GO:0006355">
    <property type="term" value="P:regulation of DNA-templated transcription"/>
    <property type="evidence" value="ECO:0007669"/>
    <property type="project" value="InterPro"/>
</dbReference>
<dbReference type="InterPro" id="IPR014710">
    <property type="entry name" value="RmlC-like_jellyroll"/>
</dbReference>
<gene>
    <name evidence="5" type="ORF">J421_6164</name>
</gene>
<evidence type="ECO:0000256" key="1">
    <source>
        <dbReference type="ARBA" id="ARBA00023015"/>
    </source>
</evidence>
<keyword evidence="2" id="KW-0238">DNA-binding</keyword>
<accession>W0RRW0</accession>
<dbReference type="eggNOG" id="COG0664">
    <property type="taxonomic scope" value="Bacteria"/>
</dbReference>
<evidence type="ECO:0000256" key="2">
    <source>
        <dbReference type="ARBA" id="ARBA00023125"/>
    </source>
</evidence>
<dbReference type="Gene3D" id="1.10.10.10">
    <property type="entry name" value="Winged helix-like DNA-binding domain superfamily/Winged helix DNA-binding domain"/>
    <property type="match status" value="1"/>
</dbReference>
<dbReference type="Pfam" id="PF13545">
    <property type="entry name" value="HTH_Crp_2"/>
    <property type="match status" value="1"/>
</dbReference>
<reference evidence="5 6" key="1">
    <citation type="journal article" date="2014" name="Genome Announc.">
        <title>Genome Sequence and Methylome of Soil Bacterium Gemmatirosa kalamazoonensis KBS708T, a Member of the Rarely Cultivated Gemmatimonadetes Phylum.</title>
        <authorList>
            <person name="Debruyn J.M."/>
            <person name="Radosevich M."/>
            <person name="Wommack K.E."/>
            <person name="Polson S.W."/>
            <person name="Hauser L.J."/>
            <person name="Fawaz M.N."/>
            <person name="Korlach J."/>
            <person name="Tsai Y.C."/>
        </authorList>
    </citation>
    <scope>NUCLEOTIDE SEQUENCE [LARGE SCALE GENOMIC DNA]</scope>
    <source>
        <strain evidence="5 6">KBS708</strain>
        <plasmid evidence="6">Plasmid 2</plasmid>
    </source>
</reference>
<evidence type="ECO:0000313" key="6">
    <source>
        <dbReference type="Proteomes" id="UP000019151"/>
    </source>
</evidence>
<proteinExistence type="predicted"/>
<dbReference type="HOGENOM" id="CLU_077340_0_0_0"/>
<protein>
    <submittedName>
        <fullName evidence="5">Crp/FNR family transcriptional regulator</fullName>
    </submittedName>
</protein>
<feature type="domain" description="HTH crp-type" evidence="4">
    <location>
        <begin position="158"/>
        <end position="223"/>
    </location>
</feature>
<evidence type="ECO:0000256" key="3">
    <source>
        <dbReference type="ARBA" id="ARBA00023163"/>
    </source>
</evidence>
<evidence type="ECO:0000313" key="5">
    <source>
        <dbReference type="EMBL" id="AHG93699.1"/>
    </source>
</evidence>
<keyword evidence="6" id="KW-1185">Reference proteome</keyword>
<keyword evidence="5" id="KW-0614">Plasmid</keyword>
<dbReference type="InterPro" id="IPR036390">
    <property type="entry name" value="WH_DNA-bd_sf"/>
</dbReference>
<dbReference type="SUPFAM" id="SSF46785">
    <property type="entry name" value="Winged helix' DNA-binding domain"/>
    <property type="match status" value="1"/>
</dbReference>
<dbReference type="InterPro" id="IPR036388">
    <property type="entry name" value="WH-like_DNA-bd_sf"/>
</dbReference>
<dbReference type="InterPro" id="IPR012318">
    <property type="entry name" value="HTH_CRP"/>
</dbReference>
<keyword evidence="3" id="KW-0804">Transcription</keyword>
<dbReference type="InterPro" id="IPR018490">
    <property type="entry name" value="cNMP-bd_dom_sf"/>
</dbReference>
<dbReference type="Proteomes" id="UP000019151">
    <property type="component" value="Plasmid 2"/>
</dbReference>
<name>W0RRW0_9BACT</name>
<geneLocation type="plasmid" evidence="5 6">
    <name>2</name>
</geneLocation>
<keyword evidence="1" id="KW-0805">Transcription regulation</keyword>
<dbReference type="GO" id="GO:0003677">
    <property type="term" value="F:DNA binding"/>
    <property type="evidence" value="ECO:0007669"/>
    <property type="project" value="UniProtKB-KW"/>
</dbReference>
<dbReference type="EMBL" id="CP007130">
    <property type="protein sequence ID" value="AHG93699.1"/>
    <property type="molecule type" value="Genomic_DNA"/>
</dbReference>
<dbReference type="KEGG" id="gba:J421_6164"/>
<evidence type="ECO:0000259" key="4">
    <source>
        <dbReference type="Pfam" id="PF13545"/>
    </source>
</evidence>
<organism evidence="5 6">
    <name type="scientific">Gemmatirosa kalamazoonensis</name>
    <dbReference type="NCBI Taxonomy" id="861299"/>
    <lineage>
        <taxon>Bacteria</taxon>
        <taxon>Pseudomonadati</taxon>
        <taxon>Gemmatimonadota</taxon>
        <taxon>Gemmatimonadia</taxon>
        <taxon>Gemmatimonadales</taxon>
        <taxon>Gemmatimonadaceae</taxon>
        <taxon>Gemmatirosa</taxon>
    </lineage>
</organism>
<sequence>MAPPVRTATRGERVEHNRLLRALPATEYDAMRADLHDVAITQGAVLCEAQALVTHVYFPQRCVVSLLTPVDEGPAVEVGLVGNEGMVGLTVFLGGRLATTQAVLQVPDGASRMTAAAFRRALRRGPALPALMQAYARTMLGQITQNAACSQRHLVGPRCARWLLMAHDRVGEDRFTLTQAFLGQMLGVQRATVSMAAQALHTLGVIRYARGHVTVTDRAGLEAAACACYDVIAADYARAFPRAAE</sequence>
<dbReference type="Gene3D" id="2.60.120.10">
    <property type="entry name" value="Jelly Rolls"/>
    <property type="match status" value="1"/>
</dbReference>
<dbReference type="AlphaFoldDB" id="W0RRW0"/>